<comment type="caution">
    <text evidence="2">The sequence shown here is derived from an EMBL/GenBank/DDBJ whole genome shotgun (WGS) entry which is preliminary data.</text>
</comment>
<feature type="compositionally biased region" description="Low complexity" evidence="1">
    <location>
        <begin position="88"/>
        <end position="97"/>
    </location>
</feature>
<feature type="compositionally biased region" description="Basic and acidic residues" evidence="1">
    <location>
        <begin position="28"/>
        <end position="38"/>
    </location>
</feature>
<feature type="region of interest" description="Disordered" evidence="1">
    <location>
        <begin position="1"/>
        <end position="61"/>
    </location>
</feature>
<proteinExistence type="predicted"/>
<evidence type="ECO:0000313" key="3">
    <source>
        <dbReference type="Proteomes" id="UP001497497"/>
    </source>
</evidence>
<feature type="region of interest" description="Disordered" evidence="1">
    <location>
        <begin position="1824"/>
        <end position="1947"/>
    </location>
</feature>
<accession>A0AAV2H6Z2</accession>
<dbReference type="EMBL" id="CAXITT010000024">
    <property type="protein sequence ID" value="CAL1527916.1"/>
    <property type="molecule type" value="Genomic_DNA"/>
</dbReference>
<feature type="region of interest" description="Disordered" evidence="1">
    <location>
        <begin position="1687"/>
        <end position="1810"/>
    </location>
</feature>
<dbReference type="Proteomes" id="UP001497497">
    <property type="component" value="Unassembled WGS sequence"/>
</dbReference>
<feature type="compositionally biased region" description="Basic and acidic residues" evidence="1">
    <location>
        <begin position="1723"/>
        <end position="1751"/>
    </location>
</feature>
<gene>
    <name evidence="2" type="ORF">GSLYS_00002086001</name>
</gene>
<feature type="compositionally biased region" description="Polar residues" evidence="1">
    <location>
        <begin position="1752"/>
        <end position="1761"/>
    </location>
</feature>
<feature type="region of interest" description="Disordered" evidence="1">
    <location>
        <begin position="438"/>
        <end position="458"/>
    </location>
</feature>
<feature type="compositionally biased region" description="Low complexity" evidence="1">
    <location>
        <begin position="1897"/>
        <end position="1914"/>
    </location>
</feature>
<feature type="compositionally biased region" description="Basic residues" evidence="1">
    <location>
        <begin position="1"/>
        <end position="12"/>
    </location>
</feature>
<feature type="compositionally biased region" description="Basic residues" evidence="1">
    <location>
        <begin position="1915"/>
        <end position="1942"/>
    </location>
</feature>
<sequence length="2039" mass="222157">MIRWLKDKKKEKKTSSTSTVEDDDGKEDDYGFDKDKQASKSPSSRRQLPPTPAAPEEKSPHIYEEIPDLFCLLDREKSALGGKGGKGRSASKPGKAGQVAGSGYNVPSTEKSGDDINPYMVVPVDKEVRQTPTNFHRNGTPEVHCDVIVKDTHCEILLTRKPKVSAFRLDDAATSTGGGGESSSGRYGLRNNTHFCSRDRRASVDVHSAGKLSTGFSASSSAFSSSSRLPSASQSASNFSDLQPFESIQENDCGATGANGVVTYSSASNFIARATKLAFHPLGGKDPRKEAFGSDSSDGTQAAAYLTVRDDDSSVCTQGVSYASVQDICAPSKCTTYASLLDQNTSAACNMSGTKTVTDNPNGDWSSKQSTYRQGEIETPFSAKQHDCCVSPSDDNFQIRTGVIRSTSPSYSSSCTYASVTFPAEAKVYNTISDLTPSGFSDNARKGHNGGKEESTSFHCRYSRETKDSSLGQYCDARTNGTYSDINTFRANDPRKINGMLSNCGLQGNRVGLILQNKENLHSGDSTYVKNQIYASIDCDSNASRGSSFHMSQIRNRRSIDLDFCSCSDEHSSSCGCTDVKTDNDDDGSSVAGAAAAAEGPNSCKGCGRIIRQITYSESFSDETYEHVYASRLLIRTGRRFSSPDITFLESANSEFHTRPHSRSPESLQSRDDIWAISRSDDTLPPAYGACDDNGFVSSYSEVMSLKRRDSDVSSCRSPFSHLKTSSAAGVDKNPRFFTRQNTSPVSNHSSMFCGTRATIGSSSIFSAGRSRHFENITRSDSRIEASVDQSIESQSRLLGNMNNSTMNEGCDQDRVAEASKTLQAVVEPKANALSGIFAKLTRQKSSKTARSDLSENCAVTPHSVHPLFENELSVDRNSQRENETQDSNVKKFSKFFQRISNKEMVRASTEDTIPMKIDVDTDKLEQTVMENPFLFFQESSLQLSCECPNQLFKELKNSLSLRHSSDGALHSCRDTSGQIHPVQSLPKLSCFSLAAEGSADGHEVASKIVDLTARPCTNVFDLACQTIGLAGNKTDSGDTCYEYDISTSSEGEQAGYDYFLSKVEKTLNLEQEAQHIADGSVSRRKLLCKRCKRDENYSKIDSIEEGASGSSYGFCPHLSAKFGDLRAIFDDLVVDQRAAILDCLTDYAHSPYNVKGNNHENHCRECGCEIVTSDSESLTTVYSLLSQQLALTSPNARTPSCESDEGTMADNSCESADEANVENQQAREKQGDYDERNSSGYDEPDAGRAERAPIKARKRDKKDKKSTPITVVTSVSLKEEDKRKIKSPQGHRNLTSGEGVHHGRLNSDSGLSKHSLCHVSESLGSSSQKTKHKKTGVFAPNYESLETKGLPETEVNHAKICPASRRRPGLISDKALQDIYAPLPSKALSLLTSRNYGPNTGGSCTCGRENQASSTAMAALLATVDPPPPPTVTVKESNTVNPSPCPPLLDANNGDGVSSVQTHSEHKKQGEIASLEFNFHKGGIHVDGGKGERWKMDANVDNEITVKGAVESTWMINAPVVNKRTNDGAHSPTKCAEAVSDNFILPHSVLKKTSRDTGRLEVAERCAGNNRDTVAQRGRKDKRETGDKDSETPQTGCRGTRETNEPSTRSSVEDLGKKIKLTRRHRLEMATLDLLPETALCGDADSEVGASVQSNVVAVNKTKRSSVVEKMMKIFEDRAQNKEDVMSIPRRKCTEEVGADTSKPRLHRSRSRDLSGTYRDSSSTHRDISKNHRDSNSAHRDSSSKHRDPSSTRMNSNTNEGDPCFVVSPIKGNLKPTLAESSKKKPVVGELKTSPQDLTDRGRPTAAGNLCDISESANLNLNEMSTGEDTVDPLPVRSRTPGSDSRLKNTGSFLRPPDGTRIKNKPREGKVLSGHSVKSRSSALHISEASGRKVKSPTPSMSSSSTASSTSSPSKRKGNARHKKLHKKSSDKKRSKSRRANNGKGERTRYYFSSDLSDIDVVEVDDWETYANKLAPSPKTLHRSIDSTQSPSPYGSMTNASARIDDVNSSSSHSRENQEAEFELYKEAYEQEIYAIPP</sequence>
<feature type="compositionally biased region" description="Basic residues" evidence="1">
    <location>
        <begin position="1255"/>
        <end position="1265"/>
    </location>
</feature>
<feature type="compositionally biased region" description="Basic and acidic residues" evidence="1">
    <location>
        <begin position="1582"/>
        <end position="1592"/>
    </location>
</feature>
<feature type="compositionally biased region" description="Polar residues" evidence="1">
    <location>
        <begin position="1987"/>
        <end position="2013"/>
    </location>
</feature>
<organism evidence="2 3">
    <name type="scientific">Lymnaea stagnalis</name>
    <name type="common">Great pond snail</name>
    <name type="synonym">Helix stagnalis</name>
    <dbReference type="NCBI Taxonomy" id="6523"/>
    <lineage>
        <taxon>Eukaryota</taxon>
        <taxon>Metazoa</taxon>
        <taxon>Spiralia</taxon>
        <taxon>Lophotrochozoa</taxon>
        <taxon>Mollusca</taxon>
        <taxon>Gastropoda</taxon>
        <taxon>Heterobranchia</taxon>
        <taxon>Euthyneura</taxon>
        <taxon>Panpulmonata</taxon>
        <taxon>Hygrophila</taxon>
        <taxon>Lymnaeoidea</taxon>
        <taxon>Lymnaeidae</taxon>
        <taxon>Lymnaea</taxon>
    </lineage>
</organism>
<protein>
    <submittedName>
        <fullName evidence="2">Uncharacterized protein</fullName>
    </submittedName>
</protein>
<feature type="region of interest" description="Disordered" evidence="1">
    <location>
        <begin position="81"/>
        <end position="118"/>
    </location>
</feature>
<feature type="region of interest" description="Disordered" evidence="1">
    <location>
        <begin position="1555"/>
        <end position="1617"/>
    </location>
</feature>
<reference evidence="2 3" key="1">
    <citation type="submission" date="2024-04" db="EMBL/GenBank/DDBJ databases">
        <authorList>
            <consortium name="Genoscope - CEA"/>
            <person name="William W."/>
        </authorList>
    </citation>
    <scope>NUCLEOTIDE SEQUENCE [LARGE SCALE GENOMIC DNA]</scope>
</reference>
<evidence type="ECO:0000256" key="1">
    <source>
        <dbReference type="SAM" id="MobiDB-lite"/>
    </source>
</evidence>
<feature type="non-terminal residue" evidence="2">
    <location>
        <position position="2039"/>
    </location>
</feature>
<keyword evidence="3" id="KW-1185">Reference proteome</keyword>
<feature type="compositionally biased region" description="Basic and acidic residues" evidence="1">
    <location>
        <begin position="1859"/>
        <end position="1871"/>
    </location>
</feature>
<name>A0AAV2H6Z2_LYMST</name>
<feature type="region of interest" description="Disordered" evidence="1">
    <location>
        <begin position="1194"/>
        <end position="1313"/>
    </location>
</feature>
<feature type="compositionally biased region" description="Polar residues" evidence="1">
    <location>
        <begin position="1841"/>
        <end position="1853"/>
    </location>
</feature>
<feature type="region of interest" description="Disordered" evidence="1">
    <location>
        <begin position="1976"/>
        <end position="2022"/>
    </location>
</feature>
<feature type="compositionally biased region" description="Polar residues" evidence="1">
    <location>
        <begin position="1268"/>
        <end position="1277"/>
    </location>
</feature>
<feature type="compositionally biased region" description="Basic and acidic residues" evidence="1">
    <location>
        <begin position="1555"/>
        <end position="1565"/>
    </location>
</feature>
<evidence type="ECO:0000313" key="2">
    <source>
        <dbReference type="EMBL" id="CAL1527916.1"/>
    </source>
</evidence>
<feature type="compositionally biased region" description="Basic and acidic residues" evidence="1">
    <location>
        <begin position="1226"/>
        <end position="1238"/>
    </location>
</feature>